<sequence length="90" mass="9665">MKRSKQTIPDASLLTDWRKSSHSGGSSGECLEVSDAWRKSSYSGGDSGDCLEVNDDACADHLPVRDSKNPTGPAILFPATAWTAFVDSFK</sequence>
<feature type="domain" description="DUF397" evidence="2">
    <location>
        <begin position="16"/>
        <end position="33"/>
    </location>
</feature>
<protein>
    <recommendedName>
        <fullName evidence="2">DUF397 domain-containing protein</fullName>
    </recommendedName>
</protein>
<evidence type="ECO:0000313" key="3">
    <source>
        <dbReference type="EMBL" id="MBB6435458.1"/>
    </source>
</evidence>
<dbReference type="Pfam" id="PF04149">
    <property type="entry name" value="DUF397"/>
    <property type="match status" value="2"/>
</dbReference>
<comment type="caution">
    <text evidence="3">The sequence shown here is derived from an EMBL/GenBank/DDBJ whole genome shotgun (WGS) entry which is preliminary data.</text>
</comment>
<feature type="domain" description="DUF397" evidence="2">
    <location>
        <begin position="36"/>
        <end position="89"/>
    </location>
</feature>
<dbReference type="EMBL" id="JACHEM010000004">
    <property type="protein sequence ID" value="MBB6435458.1"/>
    <property type="molecule type" value="Genomic_DNA"/>
</dbReference>
<organism evidence="3 4">
    <name type="scientific">Streptomyces candidus</name>
    <dbReference type="NCBI Taxonomy" id="67283"/>
    <lineage>
        <taxon>Bacteria</taxon>
        <taxon>Bacillati</taxon>
        <taxon>Actinomycetota</taxon>
        <taxon>Actinomycetes</taxon>
        <taxon>Kitasatosporales</taxon>
        <taxon>Streptomycetaceae</taxon>
        <taxon>Streptomyces</taxon>
    </lineage>
</organism>
<keyword evidence="4" id="KW-1185">Reference proteome</keyword>
<dbReference type="RefSeq" id="WP_185029042.1">
    <property type="nucleotide sequence ID" value="NZ_BNBN01000007.1"/>
</dbReference>
<dbReference type="AlphaFoldDB" id="A0A7X0HFY3"/>
<name>A0A7X0HFY3_9ACTN</name>
<gene>
    <name evidence="3" type="ORF">HNQ79_001915</name>
</gene>
<dbReference type="Proteomes" id="UP000540423">
    <property type="component" value="Unassembled WGS sequence"/>
</dbReference>
<feature type="region of interest" description="Disordered" evidence="1">
    <location>
        <begin position="1"/>
        <end position="31"/>
    </location>
</feature>
<reference evidence="3 4" key="1">
    <citation type="submission" date="2020-08" db="EMBL/GenBank/DDBJ databases">
        <title>Genomic Encyclopedia of Type Strains, Phase IV (KMG-IV): sequencing the most valuable type-strain genomes for metagenomic binning, comparative biology and taxonomic classification.</title>
        <authorList>
            <person name="Goeker M."/>
        </authorList>
    </citation>
    <scope>NUCLEOTIDE SEQUENCE [LARGE SCALE GENOMIC DNA]</scope>
    <source>
        <strain evidence="3 4">DSM 40141</strain>
    </source>
</reference>
<evidence type="ECO:0000259" key="2">
    <source>
        <dbReference type="Pfam" id="PF04149"/>
    </source>
</evidence>
<accession>A0A7X0HFY3</accession>
<proteinExistence type="predicted"/>
<evidence type="ECO:0000256" key="1">
    <source>
        <dbReference type="SAM" id="MobiDB-lite"/>
    </source>
</evidence>
<evidence type="ECO:0000313" key="4">
    <source>
        <dbReference type="Proteomes" id="UP000540423"/>
    </source>
</evidence>
<dbReference type="InterPro" id="IPR007278">
    <property type="entry name" value="DUF397"/>
</dbReference>